<feature type="signal peptide" evidence="1">
    <location>
        <begin position="1"/>
        <end position="22"/>
    </location>
</feature>
<dbReference type="AlphaFoldDB" id="E6X3L1"/>
<evidence type="ECO:0000313" key="3">
    <source>
        <dbReference type="Proteomes" id="UP000008633"/>
    </source>
</evidence>
<evidence type="ECO:0000256" key="1">
    <source>
        <dbReference type="SAM" id="SignalP"/>
    </source>
</evidence>
<dbReference type="STRING" id="749222.Nitsa_1030"/>
<evidence type="ECO:0000313" key="2">
    <source>
        <dbReference type="EMBL" id="ADV46288.1"/>
    </source>
</evidence>
<dbReference type="Proteomes" id="UP000008633">
    <property type="component" value="Chromosome"/>
</dbReference>
<dbReference type="HOGENOM" id="CLU_1650360_0_0_7"/>
<gene>
    <name evidence="2" type="ordered locus">Nitsa_1030</name>
</gene>
<sequence length="160" mass="17569">MSRTAFCSLSLLLLLSTQSVSATGSASGACPTCSAVKSSMICDYHVGKLHNRSYQPSCLDYARYVDIDGAHAKAAWYYLLGNRPDMALRAARKALGEGQSYAAEYAWFALVIEGKAEETAKLMKHHLPTIRAIGKGFTRDLDLMKTLYPKVGFRNISHET</sequence>
<organism evidence="2 3">
    <name type="scientific">Nitratifractor salsuginis (strain DSM 16511 / JCM 12458 / E9I37-1)</name>
    <dbReference type="NCBI Taxonomy" id="749222"/>
    <lineage>
        <taxon>Bacteria</taxon>
        <taxon>Pseudomonadati</taxon>
        <taxon>Campylobacterota</taxon>
        <taxon>Epsilonproteobacteria</taxon>
        <taxon>Campylobacterales</taxon>
        <taxon>Sulfurovaceae</taxon>
        <taxon>Nitratifractor</taxon>
    </lineage>
</organism>
<keyword evidence="1" id="KW-0732">Signal</keyword>
<keyword evidence="3" id="KW-1185">Reference proteome</keyword>
<protein>
    <submittedName>
        <fullName evidence="2">Uncharacterized protein</fullName>
    </submittedName>
</protein>
<reference evidence="3" key="2">
    <citation type="submission" date="2011-01" db="EMBL/GenBank/DDBJ databases">
        <title>The complete genome of Nitratifractor salsuginis DSM 16511.</title>
        <authorList>
            <consortium name="US DOE Joint Genome Institute (JGI-PGF)"/>
            <person name="Lucas S."/>
            <person name="Copeland A."/>
            <person name="Lapidus A."/>
            <person name="Bruce D."/>
            <person name="Goodwin L."/>
            <person name="Pitluck S."/>
            <person name="Kyrpides N."/>
            <person name="Mavromatis K."/>
            <person name="Ivanova N."/>
            <person name="Mikhailova N."/>
            <person name="Zeytun A."/>
            <person name="Detter J.C."/>
            <person name="Tapia R."/>
            <person name="Han C."/>
            <person name="Land M."/>
            <person name="Hauser L."/>
            <person name="Markowitz V."/>
            <person name="Cheng J.-F."/>
            <person name="Hugenholtz P."/>
            <person name="Woyke T."/>
            <person name="Wu D."/>
            <person name="Tindall B."/>
            <person name="Schuetze A."/>
            <person name="Brambilla E."/>
            <person name="Klenk H.-P."/>
            <person name="Eisen J.A."/>
        </authorList>
    </citation>
    <scope>NUCLEOTIDE SEQUENCE [LARGE SCALE GENOMIC DNA]</scope>
    <source>
        <strain evidence="3">DSM 16511 / JCM 12458 / E9I37-1</strain>
    </source>
</reference>
<reference evidence="2 3" key="1">
    <citation type="journal article" date="2011" name="Stand. Genomic Sci.">
        <title>Complete genome sequence of Nitratifractor salsuginis type strain (E9I37-1).</title>
        <authorList>
            <person name="Anderson I."/>
            <person name="Sikorski J."/>
            <person name="Zeytun A."/>
            <person name="Nolan M."/>
            <person name="Lapidus A."/>
            <person name="Lucas S."/>
            <person name="Hammon N."/>
            <person name="Deshpande S."/>
            <person name="Cheng J.F."/>
            <person name="Tapia R."/>
            <person name="Han C."/>
            <person name="Goodwin L."/>
            <person name="Pitluck S."/>
            <person name="Liolios K."/>
            <person name="Pagani I."/>
            <person name="Ivanova N."/>
            <person name="Huntemann M."/>
            <person name="Mavromatis K."/>
            <person name="Ovchinikova G."/>
            <person name="Pati A."/>
            <person name="Chen A."/>
            <person name="Palaniappan K."/>
            <person name="Land M."/>
            <person name="Hauser L."/>
            <person name="Brambilla E.M."/>
            <person name="Ngatchou-Djao O.D."/>
            <person name="Rohde M."/>
            <person name="Tindall B.J."/>
            <person name="Goker M."/>
            <person name="Detter J.C."/>
            <person name="Woyke T."/>
            <person name="Bristow J."/>
            <person name="Eisen J.A."/>
            <person name="Markowitz V."/>
            <person name="Hugenholtz P."/>
            <person name="Klenk H.P."/>
            <person name="Kyrpides N.C."/>
        </authorList>
    </citation>
    <scope>NUCLEOTIDE SEQUENCE [LARGE SCALE GENOMIC DNA]</scope>
    <source>
        <strain evidence="3">DSM 16511 / JCM 12458 / E9I37-1</strain>
    </source>
</reference>
<dbReference type="EMBL" id="CP002452">
    <property type="protein sequence ID" value="ADV46288.1"/>
    <property type="molecule type" value="Genomic_DNA"/>
</dbReference>
<dbReference type="PROSITE" id="PS51257">
    <property type="entry name" value="PROKAR_LIPOPROTEIN"/>
    <property type="match status" value="1"/>
</dbReference>
<feature type="chain" id="PRO_5003212714" evidence="1">
    <location>
        <begin position="23"/>
        <end position="160"/>
    </location>
</feature>
<proteinExistence type="predicted"/>
<dbReference type="eggNOG" id="ENOG5031BFI">
    <property type="taxonomic scope" value="Bacteria"/>
</dbReference>
<dbReference type="KEGG" id="nsa:Nitsa_1030"/>
<name>E6X3L1_NITSE</name>
<accession>E6X3L1</accession>